<dbReference type="Pfam" id="PF08240">
    <property type="entry name" value="ADH_N"/>
    <property type="match status" value="1"/>
</dbReference>
<organism evidence="14 15">
    <name type="scientific">Batrachochytrium dendrobatidis (strain JEL423)</name>
    <dbReference type="NCBI Taxonomy" id="403673"/>
    <lineage>
        <taxon>Eukaryota</taxon>
        <taxon>Fungi</taxon>
        <taxon>Fungi incertae sedis</taxon>
        <taxon>Chytridiomycota</taxon>
        <taxon>Chytridiomycota incertae sedis</taxon>
        <taxon>Chytridiomycetes</taxon>
        <taxon>Rhizophydiales</taxon>
        <taxon>Rhizophydiales incertae sedis</taxon>
        <taxon>Batrachochytrium</taxon>
    </lineage>
</organism>
<keyword evidence="10" id="KW-0275">Fatty acid biosynthesis</keyword>
<keyword evidence="8" id="KW-0443">Lipid metabolism</keyword>
<gene>
    <name evidence="14" type="ORF">BDEG_20743</name>
</gene>
<dbReference type="InterPro" id="IPR011032">
    <property type="entry name" value="GroES-like_sf"/>
</dbReference>
<dbReference type="EC" id="1.3.1.104" evidence="11"/>
<evidence type="ECO:0000256" key="8">
    <source>
        <dbReference type="ARBA" id="ARBA00023098"/>
    </source>
</evidence>
<dbReference type="OrthoDB" id="7482721at2759"/>
<proteinExistence type="inferred from homology"/>
<keyword evidence="5" id="KW-0521">NADP</keyword>
<dbReference type="VEuPathDB" id="FungiDB:BDEG_20743"/>
<dbReference type="InterPro" id="IPR020843">
    <property type="entry name" value="ER"/>
</dbReference>
<keyword evidence="3" id="KW-0444">Lipid biosynthesis</keyword>
<dbReference type="AlphaFoldDB" id="A0A177WB24"/>
<dbReference type="GO" id="GO:0005739">
    <property type="term" value="C:mitochondrion"/>
    <property type="evidence" value="ECO:0007669"/>
    <property type="project" value="UniProtKB-SubCell"/>
</dbReference>
<evidence type="ECO:0000256" key="12">
    <source>
        <dbReference type="ARBA" id="ARBA00048843"/>
    </source>
</evidence>
<dbReference type="eggNOG" id="KOG0025">
    <property type="taxonomic scope" value="Eukaryota"/>
</dbReference>
<dbReference type="SMART" id="SM00829">
    <property type="entry name" value="PKS_ER"/>
    <property type="match status" value="1"/>
</dbReference>
<evidence type="ECO:0000256" key="2">
    <source>
        <dbReference type="ARBA" id="ARBA00010371"/>
    </source>
</evidence>
<evidence type="ECO:0000256" key="5">
    <source>
        <dbReference type="ARBA" id="ARBA00022857"/>
    </source>
</evidence>
<dbReference type="Gene3D" id="3.40.50.720">
    <property type="entry name" value="NAD(P)-binding Rossmann-like Domain"/>
    <property type="match status" value="1"/>
</dbReference>
<sequence>MNTSSRDSTLSATFTTVNQQIIDLLFKMNRRSSMLGRISALAGHMKPGMYRAEFEAAEKVFSSRFVSTVSGSLPTQSKAIVYSKHGPPEQVLSVKHIPLGPLGPNKVLVKILAASVNPADINVIQGTYPVKTSFVNGIDFVGGNEGVGQVIAAGENVHTVSPGDWVLPITRAIGSWQTYAIAECNDLLNLGQVEGVSHVSAATISVNPPTAYRMIKDFAQLQPGDVIIQNSANSGVGQAVIQLAHAWGFKTVNVVRNRPNLEVLIKQLKDLGADMVVTEEQLRTPEIMRQIAALGPAPKLGLNGVGGKSATNVARLLGRHAHFVTYGGMSKEPVALPTSLFIFKDIKCFGFWLNEWFELHPFSERKQLFTELLDLVRQGKLKEPTHELFSLSTKTDAELTSAIGASLSGFLNGKLVLVP</sequence>
<keyword evidence="6" id="KW-0809">Transit peptide</keyword>
<evidence type="ECO:0000256" key="10">
    <source>
        <dbReference type="ARBA" id="ARBA00023160"/>
    </source>
</evidence>
<dbReference type="InterPro" id="IPR013154">
    <property type="entry name" value="ADH-like_N"/>
</dbReference>
<keyword evidence="9" id="KW-0496">Mitochondrion</keyword>
<dbReference type="GO" id="GO:0141148">
    <property type="term" value="F:enoyl-[acyl-carrier-protein] reductase (NADPH) activity"/>
    <property type="evidence" value="ECO:0007669"/>
    <property type="project" value="UniProtKB-EC"/>
</dbReference>
<dbReference type="Pfam" id="PF00107">
    <property type="entry name" value="ADH_zinc_N"/>
    <property type="match status" value="1"/>
</dbReference>
<keyword evidence="4" id="KW-0276">Fatty acid metabolism</keyword>
<dbReference type="SUPFAM" id="SSF51735">
    <property type="entry name" value="NAD(P)-binding Rossmann-fold domains"/>
    <property type="match status" value="1"/>
</dbReference>
<dbReference type="SUPFAM" id="SSF50129">
    <property type="entry name" value="GroES-like"/>
    <property type="match status" value="1"/>
</dbReference>
<feature type="domain" description="Enoyl reductase (ER)" evidence="13">
    <location>
        <begin position="86"/>
        <end position="417"/>
    </location>
</feature>
<evidence type="ECO:0000256" key="4">
    <source>
        <dbReference type="ARBA" id="ARBA00022832"/>
    </source>
</evidence>
<accession>A0A177WB24</accession>
<dbReference type="FunFam" id="3.40.50.720:FF:000112">
    <property type="entry name" value="Enoyl-[acyl-carrier-protein] reductase 1, mitochondrial"/>
    <property type="match status" value="1"/>
</dbReference>
<dbReference type="EMBL" id="DS022300">
    <property type="protein sequence ID" value="OAJ36581.1"/>
    <property type="molecule type" value="Genomic_DNA"/>
</dbReference>
<dbReference type="InterPro" id="IPR036291">
    <property type="entry name" value="NAD(P)-bd_dom_sf"/>
</dbReference>
<evidence type="ECO:0000256" key="9">
    <source>
        <dbReference type="ARBA" id="ARBA00023128"/>
    </source>
</evidence>
<dbReference type="InterPro" id="IPR051034">
    <property type="entry name" value="Mito_Enoyl-ACP_Reductase"/>
</dbReference>
<comment type="similarity">
    <text evidence="2">Belongs to the zinc-containing alcohol dehydrogenase family. Quinone oxidoreductase subfamily.</text>
</comment>
<dbReference type="CDD" id="cd08290">
    <property type="entry name" value="ETR"/>
    <property type="match status" value="1"/>
</dbReference>
<keyword evidence="7" id="KW-0560">Oxidoreductase</keyword>
<dbReference type="STRING" id="403673.A0A177WB24"/>
<comment type="catalytic activity">
    <reaction evidence="12">
        <text>a 2,3-saturated acyl-[ACP] + NADP(+) = a (2E)-enoyl-[ACP] + NADPH + H(+)</text>
        <dbReference type="Rhea" id="RHEA:22564"/>
        <dbReference type="Rhea" id="RHEA-COMP:9925"/>
        <dbReference type="Rhea" id="RHEA-COMP:9926"/>
        <dbReference type="ChEBI" id="CHEBI:15378"/>
        <dbReference type="ChEBI" id="CHEBI:57783"/>
        <dbReference type="ChEBI" id="CHEBI:58349"/>
        <dbReference type="ChEBI" id="CHEBI:78784"/>
        <dbReference type="ChEBI" id="CHEBI:78785"/>
        <dbReference type="EC" id="1.3.1.104"/>
    </reaction>
</comment>
<evidence type="ECO:0000256" key="3">
    <source>
        <dbReference type="ARBA" id="ARBA00022516"/>
    </source>
</evidence>
<name>A0A177WB24_BATDL</name>
<evidence type="ECO:0000256" key="1">
    <source>
        <dbReference type="ARBA" id="ARBA00004173"/>
    </source>
</evidence>
<evidence type="ECO:0000313" key="14">
    <source>
        <dbReference type="EMBL" id="OAJ36581.1"/>
    </source>
</evidence>
<comment type="subcellular location">
    <subcellularLocation>
        <location evidence="1">Mitochondrion</location>
    </subcellularLocation>
</comment>
<reference evidence="14 15" key="2">
    <citation type="submission" date="2016-05" db="EMBL/GenBank/DDBJ databases">
        <title>Lineage-specific infection strategies underlie the spectrum of fungal disease in amphibians.</title>
        <authorList>
            <person name="Cuomo C.A."/>
            <person name="Farrer R.A."/>
            <person name="James T."/>
            <person name="Longcore J."/>
            <person name="Birren B."/>
        </authorList>
    </citation>
    <scope>NUCLEOTIDE SEQUENCE [LARGE SCALE GENOMIC DNA]</scope>
    <source>
        <strain evidence="14 15">JEL423</strain>
    </source>
</reference>
<protein>
    <recommendedName>
        <fullName evidence="11">enoyl-[acyl-carrier-protein] reductase</fullName>
        <ecNumber evidence="11">1.3.1.104</ecNumber>
    </recommendedName>
</protein>
<evidence type="ECO:0000259" key="13">
    <source>
        <dbReference type="SMART" id="SM00829"/>
    </source>
</evidence>
<dbReference type="Gene3D" id="3.90.180.10">
    <property type="entry name" value="Medium-chain alcohol dehydrogenases, catalytic domain"/>
    <property type="match status" value="1"/>
</dbReference>
<dbReference type="PANTHER" id="PTHR43981:SF2">
    <property type="entry name" value="ENOYL-[ACYL-CARRIER-PROTEIN] REDUCTASE, MITOCHONDRIAL"/>
    <property type="match status" value="1"/>
</dbReference>
<dbReference type="PANTHER" id="PTHR43981">
    <property type="entry name" value="ENOYL-[ACYL-CARRIER-PROTEIN] REDUCTASE, MITOCHONDRIAL"/>
    <property type="match status" value="1"/>
</dbReference>
<evidence type="ECO:0000256" key="11">
    <source>
        <dbReference type="ARBA" id="ARBA00038963"/>
    </source>
</evidence>
<evidence type="ECO:0000313" key="15">
    <source>
        <dbReference type="Proteomes" id="UP000077115"/>
    </source>
</evidence>
<dbReference type="InterPro" id="IPR013149">
    <property type="entry name" value="ADH-like_C"/>
</dbReference>
<dbReference type="Proteomes" id="UP000077115">
    <property type="component" value="Unassembled WGS sequence"/>
</dbReference>
<dbReference type="GO" id="GO:0006633">
    <property type="term" value="P:fatty acid biosynthetic process"/>
    <property type="evidence" value="ECO:0007669"/>
    <property type="project" value="UniProtKB-KW"/>
</dbReference>
<evidence type="ECO:0000256" key="7">
    <source>
        <dbReference type="ARBA" id="ARBA00023002"/>
    </source>
</evidence>
<evidence type="ECO:0000256" key="6">
    <source>
        <dbReference type="ARBA" id="ARBA00022946"/>
    </source>
</evidence>
<reference evidence="14 15" key="1">
    <citation type="submission" date="2006-10" db="EMBL/GenBank/DDBJ databases">
        <title>The Genome Sequence of Batrachochytrium dendrobatidis JEL423.</title>
        <authorList>
            <consortium name="The Broad Institute Genome Sequencing Platform"/>
            <person name="Birren B."/>
            <person name="Lander E."/>
            <person name="Galagan J."/>
            <person name="Cuomo C."/>
            <person name="Devon K."/>
            <person name="Jaffe D."/>
            <person name="Butler J."/>
            <person name="Alvarez P."/>
            <person name="Gnerre S."/>
            <person name="Grabherr M."/>
            <person name="Kleber M."/>
            <person name="Mauceli E."/>
            <person name="Brockman W."/>
            <person name="Young S."/>
            <person name="LaButti K."/>
            <person name="Sykes S."/>
            <person name="DeCaprio D."/>
            <person name="Crawford M."/>
            <person name="Koehrsen M."/>
            <person name="Engels R."/>
            <person name="Montgomery P."/>
            <person name="Pearson M."/>
            <person name="Howarth C."/>
            <person name="Larson L."/>
            <person name="White J."/>
            <person name="O'Leary S."/>
            <person name="Kodira C."/>
            <person name="Zeng Q."/>
            <person name="Yandava C."/>
            <person name="Alvarado L."/>
            <person name="Longcore J."/>
            <person name="James T."/>
        </authorList>
    </citation>
    <scope>NUCLEOTIDE SEQUENCE [LARGE SCALE GENOMIC DNA]</scope>
    <source>
        <strain evidence="14 15">JEL423</strain>
    </source>
</reference>